<dbReference type="EMBL" id="MN739457">
    <property type="protein sequence ID" value="QHT05643.1"/>
    <property type="molecule type" value="Genomic_DNA"/>
</dbReference>
<reference evidence="1" key="1">
    <citation type="journal article" date="2020" name="Nature">
        <title>Giant virus diversity and host interactions through global metagenomics.</title>
        <authorList>
            <person name="Schulz F."/>
            <person name="Roux S."/>
            <person name="Paez-Espino D."/>
            <person name="Jungbluth S."/>
            <person name="Walsh D.A."/>
            <person name="Denef V.J."/>
            <person name="McMahon K.D."/>
            <person name="Konstantinidis K.T."/>
            <person name="Eloe-Fadrosh E.A."/>
            <person name="Kyrpides N.C."/>
            <person name="Woyke T."/>
        </authorList>
    </citation>
    <scope>NUCLEOTIDE SEQUENCE</scope>
    <source>
        <strain evidence="1">GVMAG-M-3300021389-45</strain>
    </source>
</reference>
<accession>A0A6C0CMX3</accession>
<name>A0A6C0CMX3_9ZZZZ</name>
<protein>
    <submittedName>
        <fullName evidence="1">Uncharacterized protein</fullName>
    </submittedName>
</protein>
<evidence type="ECO:0000313" key="1">
    <source>
        <dbReference type="EMBL" id="QHT05643.1"/>
    </source>
</evidence>
<sequence length="126" mass="14573">MLIVILAILIFLSFTTWNTYSQEVNVLRYKSQYFHVSGGQSKRMFDTMSKDPKITLDSIKNFVMLEDRLLKLEKTSVCTGVSHEHEAFTLSDTIKGMFLAYDFSYHTIHLKQVAEPNKLINRSITC</sequence>
<proteinExistence type="predicted"/>
<organism evidence="1">
    <name type="scientific">viral metagenome</name>
    <dbReference type="NCBI Taxonomy" id="1070528"/>
    <lineage>
        <taxon>unclassified sequences</taxon>
        <taxon>metagenomes</taxon>
        <taxon>organismal metagenomes</taxon>
    </lineage>
</organism>
<dbReference type="AlphaFoldDB" id="A0A6C0CMX3"/>